<dbReference type="Proteomes" id="UP000314986">
    <property type="component" value="Unassembled WGS sequence"/>
</dbReference>
<dbReference type="EC" id="3.1.4.12" evidence="4"/>
<dbReference type="PANTHER" id="PTHR16320:SF9">
    <property type="entry name" value="SPHINGOMYELIN PHOSPHODIESTERASE 5"/>
    <property type="match status" value="1"/>
</dbReference>
<evidence type="ECO:0000256" key="3">
    <source>
        <dbReference type="ARBA" id="ARBA00006335"/>
    </source>
</evidence>
<dbReference type="InterPro" id="IPR036691">
    <property type="entry name" value="Endo/exonu/phosph_ase_sf"/>
</dbReference>
<evidence type="ECO:0000256" key="8">
    <source>
        <dbReference type="ARBA" id="ARBA00049371"/>
    </source>
</evidence>
<dbReference type="KEGG" id="cmk:103183650"/>
<dbReference type="AlphaFoldDB" id="A0A4W3GQ11"/>
<gene>
    <name evidence="13" type="primary">LOC103183650</name>
</gene>
<evidence type="ECO:0000256" key="2">
    <source>
        <dbReference type="ARBA" id="ARBA00004991"/>
    </source>
</evidence>
<organism evidence="13 14">
    <name type="scientific">Callorhinchus milii</name>
    <name type="common">Ghost shark</name>
    <dbReference type="NCBI Taxonomy" id="7868"/>
    <lineage>
        <taxon>Eukaryota</taxon>
        <taxon>Metazoa</taxon>
        <taxon>Chordata</taxon>
        <taxon>Craniata</taxon>
        <taxon>Vertebrata</taxon>
        <taxon>Chondrichthyes</taxon>
        <taxon>Holocephali</taxon>
        <taxon>Chimaeriformes</taxon>
        <taxon>Callorhinchidae</taxon>
        <taxon>Callorhinchus</taxon>
    </lineage>
</organism>
<dbReference type="GeneTree" id="ENSGT00400000022168"/>
<dbReference type="InterPro" id="IPR017766">
    <property type="entry name" value="Sphingomyelinase/PLipase_C"/>
</dbReference>
<dbReference type="CDD" id="cd09078">
    <property type="entry name" value="nSMase"/>
    <property type="match status" value="1"/>
</dbReference>
<feature type="transmembrane region" description="Helical" evidence="10">
    <location>
        <begin position="59"/>
        <end position="84"/>
    </location>
</feature>
<evidence type="ECO:0000256" key="6">
    <source>
        <dbReference type="ARBA" id="ARBA00022919"/>
    </source>
</evidence>
<dbReference type="InterPro" id="IPR038772">
    <property type="entry name" value="Sph/SMPD2-like"/>
</dbReference>
<keyword evidence="6" id="KW-0746">Sphingolipid metabolism</keyword>
<evidence type="ECO:0000256" key="1">
    <source>
        <dbReference type="ARBA" id="ARBA00004760"/>
    </source>
</evidence>
<reference evidence="14" key="3">
    <citation type="journal article" date="2014" name="Nature">
        <title>Elephant shark genome provides unique insights into gnathostome evolution.</title>
        <authorList>
            <consortium name="International Elephant Shark Genome Sequencing Consortium"/>
            <person name="Venkatesh B."/>
            <person name="Lee A.P."/>
            <person name="Ravi V."/>
            <person name="Maurya A.K."/>
            <person name="Lian M.M."/>
            <person name="Swann J.B."/>
            <person name="Ohta Y."/>
            <person name="Flajnik M.F."/>
            <person name="Sutoh Y."/>
            <person name="Kasahara M."/>
            <person name="Hoon S."/>
            <person name="Gangu V."/>
            <person name="Roy S.W."/>
            <person name="Irimia M."/>
            <person name="Korzh V."/>
            <person name="Kondrychyn I."/>
            <person name="Lim Z.W."/>
            <person name="Tay B.H."/>
            <person name="Tohari S."/>
            <person name="Kong K.W."/>
            <person name="Ho S."/>
            <person name="Lorente-Galdos B."/>
            <person name="Quilez J."/>
            <person name="Marques-Bonet T."/>
            <person name="Raney B.J."/>
            <person name="Ingham P.W."/>
            <person name="Tay A."/>
            <person name="Hillier L.W."/>
            <person name="Minx P."/>
            <person name="Boehm T."/>
            <person name="Wilson R.K."/>
            <person name="Brenner S."/>
            <person name="Warren W.C."/>
        </authorList>
    </citation>
    <scope>NUCLEOTIDE SEQUENCE [LARGE SCALE GENOMIC DNA]</scope>
</reference>
<reference evidence="14" key="1">
    <citation type="journal article" date="2006" name="Science">
        <title>Ancient noncoding elements conserved in the human genome.</title>
        <authorList>
            <person name="Venkatesh B."/>
            <person name="Kirkness E.F."/>
            <person name="Loh Y.H."/>
            <person name="Halpern A.L."/>
            <person name="Lee A.P."/>
            <person name="Johnson J."/>
            <person name="Dandona N."/>
            <person name="Viswanathan L.D."/>
            <person name="Tay A."/>
            <person name="Venter J.C."/>
            <person name="Strausberg R.L."/>
            <person name="Brenner S."/>
        </authorList>
    </citation>
    <scope>NUCLEOTIDE SEQUENCE [LARGE SCALE GENOMIC DNA]</scope>
</reference>
<reference evidence="13" key="4">
    <citation type="submission" date="2025-08" db="UniProtKB">
        <authorList>
            <consortium name="Ensembl"/>
        </authorList>
    </citation>
    <scope>IDENTIFICATION</scope>
</reference>
<feature type="region of interest" description="Disordered" evidence="9">
    <location>
        <begin position="152"/>
        <end position="275"/>
    </location>
</feature>
<feature type="compositionally biased region" description="Polar residues" evidence="9">
    <location>
        <begin position="170"/>
        <end position="185"/>
    </location>
</feature>
<dbReference type="InterPro" id="IPR005135">
    <property type="entry name" value="Endo/exonuclease/phosphatase"/>
</dbReference>
<dbReference type="GO" id="GO:0005576">
    <property type="term" value="C:extracellular region"/>
    <property type="evidence" value="ECO:0007669"/>
    <property type="project" value="InterPro"/>
</dbReference>
<dbReference type="Pfam" id="PF03372">
    <property type="entry name" value="Exo_endo_phos"/>
    <property type="match status" value="1"/>
</dbReference>
<dbReference type="OMA" id="LGCWAPA"/>
<keyword evidence="14" id="KW-1185">Reference proteome</keyword>
<protein>
    <recommendedName>
        <fullName evidence="4">sphingomyelin phosphodiesterase</fullName>
        <ecNumber evidence="4">3.1.4.12</ecNumber>
    </recommendedName>
</protein>
<dbReference type="GO" id="GO:0016020">
    <property type="term" value="C:membrane"/>
    <property type="evidence" value="ECO:0007669"/>
    <property type="project" value="GOC"/>
</dbReference>
<keyword evidence="6" id="KW-0443">Lipid metabolism</keyword>
<reference evidence="14" key="2">
    <citation type="journal article" date="2007" name="PLoS Biol.">
        <title>Survey sequencing and comparative analysis of the elephant shark (Callorhinchus milii) genome.</title>
        <authorList>
            <person name="Venkatesh B."/>
            <person name="Kirkness E.F."/>
            <person name="Loh Y.H."/>
            <person name="Halpern A.L."/>
            <person name="Lee A.P."/>
            <person name="Johnson J."/>
            <person name="Dandona N."/>
            <person name="Viswanathan L.D."/>
            <person name="Tay A."/>
            <person name="Venter J.C."/>
            <person name="Strausberg R.L."/>
            <person name="Brenner S."/>
        </authorList>
    </citation>
    <scope>NUCLEOTIDE SEQUENCE [LARGE SCALE GENOMIC DNA]</scope>
</reference>
<feature type="signal peptide" evidence="11">
    <location>
        <begin position="1"/>
        <end position="36"/>
    </location>
</feature>
<dbReference type="Gene3D" id="3.60.10.10">
    <property type="entry name" value="Endonuclease/exonuclease/phosphatase"/>
    <property type="match status" value="1"/>
</dbReference>
<dbReference type="InParanoid" id="A0A4W3GQ11"/>
<keyword evidence="5" id="KW-0378">Hydrolase</keyword>
<comment type="catalytic activity">
    <reaction evidence="7">
        <text>a sphingomyelin + H2O = phosphocholine + an N-acylsphing-4-enine + H(+)</text>
        <dbReference type="Rhea" id="RHEA:19253"/>
        <dbReference type="ChEBI" id="CHEBI:15377"/>
        <dbReference type="ChEBI" id="CHEBI:15378"/>
        <dbReference type="ChEBI" id="CHEBI:17636"/>
        <dbReference type="ChEBI" id="CHEBI:52639"/>
        <dbReference type="ChEBI" id="CHEBI:295975"/>
        <dbReference type="EC" id="3.1.4.12"/>
    </reaction>
    <physiologicalReaction direction="left-to-right" evidence="7">
        <dbReference type="Rhea" id="RHEA:19254"/>
    </physiologicalReaction>
</comment>
<feature type="domain" description="Endonuclease/exonuclease/phosphatase" evidence="12">
    <location>
        <begin position="279"/>
        <end position="537"/>
    </location>
</feature>
<dbReference type="GO" id="GO:0006684">
    <property type="term" value="P:sphingomyelin metabolic process"/>
    <property type="evidence" value="ECO:0007669"/>
    <property type="project" value="TreeGrafter"/>
</dbReference>
<feature type="chain" id="PRO_5021210050" description="sphingomyelin phosphodiesterase" evidence="11">
    <location>
        <begin position="37"/>
        <end position="577"/>
    </location>
</feature>
<evidence type="ECO:0000256" key="4">
    <source>
        <dbReference type="ARBA" id="ARBA00012369"/>
    </source>
</evidence>
<reference evidence="13" key="5">
    <citation type="submission" date="2025-09" db="UniProtKB">
        <authorList>
            <consortium name="Ensembl"/>
        </authorList>
    </citation>
    <scope>IDENTIFICATION</scope>
</reference>
<evidence type="ECO:0000313" key="13">
    <source>
        <dbReference type="Ensembl" id="ENSCMIP00000005070.1"/>
    </source>
</evidence>
<evidence type="ECO:0000313" key="14">
    <source>
        <dbReference type="Proteomes" id="UP000314986"/>
    </source>
</evidence>
<accession>A0A4W3GQ11</accession>
<dbReference type="SUPFAM" id="SSF56219">
    <property type="entry name" value="DNase I-like"/>
    <property type="match status" value="1"/>
</dbReference>
<comment type="catalytic activity">
    <reaction evidence="8">
        <text>N-(hexadecanoyl)-sphing-4-enine-1-phosphocholine + H2O = N-hexadecanoylsphing-4-enine + phosphocholine + H(+)</text>
        <dbReference type="Rhea" id="RHEA:45644"/>
        <dbReference type="ChEBI" id="CHEBI:15377"/>
        <dbReference type="ChEBI" id="CHEBI:15378"/>
        <dbReference type="ChEBI" id="CHEBI:72959"/>
        <dbReference type="ChEBI" id="CHEBI:78646"/>
        <dbReference type="ChEBI" id="CHEBI:295975"/>
    </reaction>
    <physiologicalReaction direction="left-to-right" evidence="8">
        <dbReference type="Rhea" id="RHEA:45645"/>
    </physiologicalReaction>
</comment>
<evidence type="ECO:0000256" key="5">
    <source>
        <dbReference type="ARBA" id="ARBA00022801"/>
    </source>
</evidence>
<evidence type="ECO:0000256" key="10">
    <source>
        <dbReference type="SAM" id="Phobius"/>
    </source>
</evidence>
<comment type="pathway">
    <text evidence="1">Lipid metabolism; sphingolipid metabolism.</text>
</comment>
<evidence type="ECO:0000259" key="12">
    <source>
        <dbReference type="Pfam" id="PF03372"/>
    </source>
</evidence>
<evidence type="ECO:0000256" key="9">
    <source>
        <dbReference type="SAM" id="MobiDB-lite"/>
    </source>
</evidence>
<dbReference type="GeneID" id="103183650"/>
<keyword evidence="11" id="KW-0732">Signal</keyword>
<dbReference type="RefSeq" id="XP_007899432.1">
    <property type="nucleotide sequence ID" value="XM_007901241.2"/>
</dbReference>
<keyword evidence="10" id="KW-1133">Transmembrane helix</keyword>
<sequence>MTLRESPFSNPCARGLHCVAWALIFPCFWSLDCTVAVCKPTSYEKDQQEEECCLRPVKLSLSFLLHLLLMIAFTPLALLGFLLWAPLQNARRPFTYSQARTKTGGTQQQETWTGSAGGKGFGFVTANLCLLPESLARFNNLGHTKKRAEQIASRVLQTSQRPRLRVEVESPTSLAASVGSGSRSSLGPYPGPTLSLPPGLRHMDSSESSEASSPGPLPPPDAPLTASQPGAALAPQSAGSLPPPGALLTPSQPGAAPARRTACTEQPDPRDLPLGEITALFPPDVAFLCFQEVFDKRAAGLLRRHLEPCFPHTLSDVGVYAFQGGCSFKFLNSGMFVASRYPVLQANYTCFPSARGEDALAAKGLLCVKVLVGRSDRGQRIVGYFSCTHLHATAEDSAVRQQQLDEVVDCVQLFLSSSRGPEEKVVFDVICGDLNFDNCSQDDHLEQHHRLFNMYKDPCRARPGQDKSWVVGTLLEQASMYDEPVNTPENLQRTLENEETRRKYLALPITPGFSDHLELGAAGNGRRIDYLLYREETVDSDVTTEVEEFSFITQLAGLTDHLPVGMRLYVSIEKGES</sequence>
<dbReference type="Ensembl" id="ENSCMIT00000005252.1">
    <property type="protein sequence ID" value="ENSCMIP00000005070.1"/>
    <property type="gene ID" value="ENSCMIG00000002996.1"/>
</dbReference>
<keyword evidence="10" id="KW-0812">Transmembrane</keyword>
<dbReference type="GO" id="GO:0005737">
    <property type="term" value="C:cytoplasm"/>
    <property type="evidence" value="ECO:0007669"/>
    <property type="project" value="TreeGrafter"/>
</dbReference>
<dbReference type="STRING" id="7868.ENSCMIP00000005070"/>
<dbReference type="FunFam" id="3.60.10.10:FF:000114">
    <property type="entry name" value="Sphingomyelin phosphodiesterase 5"/>
    <property type="match status" value="1"/>
</dbReference>
<comment type="similarity">
    <text evidence="3">Belongs to the neutral sphingomyelinase family.</text>
</comment>
<comment type="pathway">
    <text evidence="2">Sphingolipid metabolism.</text>
</comment>
<evidence type="ECO:0000256" key="11">
    <source>
        <dbReference type="SAM" id="SignalP"/>
    </source>
</evidence>
<evidence type="ECO:0000256" key="7">
    <source>
        <dbReference type="ARBA" id="ARBA00047268"/>
    </source>
</evidence>
<proteinExistence type="inferred from homology"/>
<dbReference type="GO" id="GO:0004767">
    <property type="term" value="F:sphingomyelin phosphodiesterase activity"/>
    <property type="evidence" value="ECO:0007669"/>
    <property type="project" value="UniProtKB-EC"/>
</dbReference>
<dbReference type="UniPathway" id="UPA00222"/>
<dbReference type="PANTHER" id="PTHR16320">
    <property type="entry name" value="SPHINGOMYELINASE FAMILY MEMBER"/>
    <property type="match status" value="1"/>
</dbReference>
<dbReference type="OrthoDB" id="40902at2759"/>
<name>A0A4W3GQ11_CALMI</name>
<keyword evidence="10" id="KW-0472">Membrane</keyword>